<keyword evidence="2" id="KW-0732">Signal</keyword>
<sequence>MKNFSALLFAVLLVVSCSSTDDSTSEQKAGTNKTSNLQGSGDSANEILSNNTYSKLALEIVYVEGFRPNDASLANFTDFINDITFKNEITTTYKQVSSPNEEDLTIEEIAKLETDNRTVYNTDDTLAIYIYFADAPSNNDDEETNSVTLGAVYRNTSMVIYESTIKDLAAKSALVSETSVETATLQHELGHLMGLVNLGTEMVHPHEGETTNDDGETVGSNHCNVEDCLMNAKLEFGAGMKKMLIASKNGLPTLDAECLADLKANGGR</sequence>
<proteinExistence type="predicted"/>
<evidence type="ECO:0000313" key="3">
    <source>
        <dbReference type="EMBL" id="EWH14935.1"/>
    </source>
</evidence>
<organism evidence="3 4">
    <name type="scientific">Cellulophaga geojensis KL-A</name>
    <dbReference type="NCBI Taxonomy" id="1328323"/>
    <lineage>
        <taxon>Bacteria</taxon>
        <taxon>Pseudomonadati</taxon>
        <taxon>Bacteroidota</taxon>
        <taxon>Flavobacteriia</taxon>
        <taxon>Flavobacteriales</taxon>
        <taxon>Flavobacteriaceae</taxon>
        <taxon>Cellulophaga</taxon>
    </lineage>
</organism>
<dbReference type="RefSeq" id="WP_034642735.1">
    <property type="nucleotide sequence ID" value="NZ_ARZX01000001.1"/>
</dbReference>
<keyword evidence="4" id="KW-1185">Reference proteome</keyword>
<gene>
    <name evidence="3" type="ORF">KLA_00210</name>
</gene>
<name>A0ABP3BAU4_9FLAO</name>
<reference evidence="3 4" key="1">
    <citation type="journal article" date="2014" name="Genome Announc.">
        <title>Draft Genome Sequence of the Carrageenan-Degrading Bacterium Cellulophaga sp. Strain KL-A, Isolated from Decaying Marine Algae.</title>
        <authorList>
            <person name="Shan D."/>
            <person name="Ying J."/>
            <person name="Li X."/>
            <person name="Gao Z."/>
            <person name="Wei G."/>
            <person name="Shao Z."/>
        </authorList>
    </citation>
    <scope>NUCLEOTIDE SEQUENCE [LARGE SCALE GENOMIC DNA]</scope>
    <source>
        <strain evidence="3 4">KL-A</strain>
    </source>
</reference>
<dbReference type="PROSITE" id="PS51257">
    <property type="entry name" value="PROKAR_LIPOPROTEIN"/>
    <property type="match status" value="1"/>
</dbReference>
<evidence type="ECO:0000256" key="1">
    <source>
        <dbReference type="SAM" id="MobiDB-lite"/>
    </source>
</evidence>
<feature type="compositionally biased region" description="Polar residues" evidence="1">
    <location>
        <begin position="26"/>
        <end position="44"/>
    </location>
</feature>
<evidence type="ECO:0000313" key="4">
    <source>
        <dbReference type="Proteomes" id="UP000019275"/>
    </source>
</evidence>
<accession>A0ABP3BAU4</accession>
<dbReference type="Proteomes" id="UP000019275">
    <property type="component" value="Unassembled WGS sequence"/>
</dbReference>
<protein>
    <recommendedName>
        <fullName evidence="5">Membrane metalloprotease</fullName>
    </recommendedName>
</protein>
<evidence type="ECO:0000256" key="2">
    <source>
        <dbReference type="SAM" id="SignalP"/>
    </source>
</evidence>
<feature type="signal peptide" evidence="2">
    <location>
        <begin position="1"/>
        <end position="20"/>
    </location>
</feature>
<dbReference type="EMBL" id="ARZX01000001">
    <property type="protein sequence ID" value="EWH14935.1"/>
    <property type="molecule type" value="Genomic_DNA"/>
</dbReference>
<comment type="caution">
    <text evidence="3">The sequence shown here is derived from an EMBL/GenBank/DDBJ whole genome shotgun (WGS) entry which is preliminary data.</text>
</comment>
<feature type="region of interest" description="Disordered" evidence="1">
    <location>
        <begin position="21"/>
        <end position="44"/>
    </location>
</feature>
<evidence type="ECO:0008006" key="5">
    <source>
        <dbReference type="Google" id="ProtNLM"/>
    </source>
</evidence>
<feature type="chain" id="PRO_5045354525" description="Membrane metalloprotease" evidence="2">
    <location>
        <begin position="21"/>
        <end position="268"/>
    </location>
</feature>